<evidence type="ECO:0000256" key="1">
    <source>
        <dbReference type="SAM" id="Phobius"/>
    </source>
</evidence>
<proteinExistence type="predicted"/>
<feature type="domain" description="DUF2231" evidence="2">
    <location>
        <begin position="12"/>
        <end position="133"/>
    </location>
</feature>
<feature type="transmembrane region" description="Helical" evidence="1">
    <location>
        <begin position="12"/>
        <end position="32"/>
    </location>
</feature>
<feature type="transmembrane region" description="Helical" evidence="1">
    <location>
        <begin position="105"/>
        <end position="128"/>
    </location>
</feature>
<dbReference type="Proteomes" id="UP000198992">
    <property type="component" value="Unassembled WGS sequence"/>
</dbReference>
<evidence type="ECO:0000259" key="2">
    <source>
        <dbReference type="Pfam" id="PF09990"/>
    </source>
</evidence>
<feature type="transmembrane region" description="Helical" evidence="1">
    <location>
        <begin position="80"/>
        <end position="99"/>
    </location>
</feature>
<evidence type="ECO:0000313" key="3">
    <source>
        <dbReference type="EMBL" id="SED18214.1"/>
    </source>
</evidence>
<dbReference type="InterPro" id="IPR019251">
    <property type="entry name" value="DUF2231_TM"/>
</dbReference>
<dbReference type="AlphaFoldDB" id="A0A1H4YLY6"/>
<protein>
    <submittedName>
        <fullName evidence="3">Uncharacterized membrane protein</fullName>
    </submittedName>
</protein>
<reference evidence="3 4" key="1">
    <citation type="submission" date="2016-10" db="EMBL/GenBank/DDBJ databases">
        <authorList>
            <person name="de Groot N.N."/>
        </authorList>
    </citation>
    <scope>NUCLEOTIDE SEQUENCE [LARGE SCALE GENOMIC DNA]</scope>
    <source>
        <strain evidence="3 4">MT12</strain>
    </source>
</reference>
<keyword evidence="1" id="KW-0812">Transmembrane</keyword>
<keyword evidence="1" id="KW-1133">Transmembrane helix</keyword>
<dbReference type="OrthoDB" id="2873672at2"/>
<organism evidence="3 4">
    <name type="scientific">Bradyrhizobium erythrophlei</name>
    <dbReference type="NCBI Taxonomy" id="1437360"/>
    <lineage>
        <taxon>Bacteria</taxon>
        <taxon>Pseudomonadati</taxon>
        <taxon>Pseudomonadota</taxon>
        <taxon>Alphaproteobacteria</taxon>
        <taxon>Hyphomicrobiales</taxon>
        <taxon>Nitrobacteraceae</taxon>
        <taxon>Bradyrhizobium</taxon>
    </lineage>
</organism>
<dbReference type="EMBL" id="FNTH01000001">
    <property type="protein sequence ID" value="SED18214.1"/>
    <property type="molecule type" value="Genomic_DNA"/>
</dbReference>
<dbReference type="Pfam" id="PF09990">
    <property type="entry name" value="DUF2231"/>
    <property type="match status" value="1"/>
</dbReference>
<gene>
    <name evidence="3" type="ORF">SAMN05444164_3983</name>
</gene>
<name>A0A1H4YLY6_9BRAD</name>
<accession>A0A1H4YLY6</accession>
<sequence length="145" mass="15450">MARPIRGSRTHAPLHPFFVGLGGALLMAALFTDYMYTRNSLSQWANFSAWLITGGLVLALVATIFLVIDIALGRAGPIRWLDFGLIGAAAILSLVNVFVHTRDAWTSVVPTGITLSTIVTILLLAAGLRGWCVTAVKTAGRGESE</sequence>
<feature type="transmembrane region" description="Helical" evidence="1">
    <location>
        <begin position="44"/>
        <end position="68"/>
    </location>
</feature>
<evidence type="ECO:0000313" key="4">
    <source>
        <dbReference type="Proteomes" id="UP000198992"/>
    </source>
</evidence>
<keyword evidence="1" id="KW-0472">Membrane</keyword>
<dbReference type="RefSeq" id="WP_092126155.1">
    <property type="nucleotide sequence ID" value="NZ_FNTH01000001.1"/>
</dbReference>